<dbReference type="InterPro" id="IPR011006">
    <property type="entry name" value="CheY-like_superfamily"/>
</dbReference>
<organism evidence="5">
    <name type="scientific">Burkholderia cenocepacia</name>
    <dbReference type="NCBI Taxonomy" id="95486"/>
    <lineage>
        <taxon>Bacteria</taxon>
        <taxon>Pseudomonadati</taxon>
        <taxon>Pseudomonadota</taxon>
        <taxon>Betaproteobacteria</taxon>
        <taxon>Burkholderiales</taxon>
        <taxon>Burkholderiaceae</taxon>
        <taxon>Burkholderia</taxon>
        <taxon>Burkholderia cepacia complex</taxon>
    </lineage>
</organism>
<evidence type="ECO:0000313" key="7">
    <source>
        <dbReference type="EMBL" id="MCW3710914.1"/>
    </source>
</evidence>
<reference evidence="7 11" key="5">
    <citation type="journal article" date="2017" name="Front. Microbiol.">
        <title>Genomics Reveals a Unique Clone of Burkholderia cenocepacia Harboring an Actively Excising Novel Genomic Island.</title>
        <authorList>
            <person name="Patil P.P."/>
            <person name="Mali S."/>
            <person name="Midha S."/>
            <person name="Gautam V."/>
            <person name="Dash L."/>
            <person name="Kumar S."/>
            <person name="Shastri J."/>
            <person name="Singhal L."/>
            <person name="Patil P.B."/>
        </authorList>
    </citation>
    <scope>NUCLEOTIDE SEQUENCE [LARGE SCALE GENOMIC DNA]</scope>
    <source>
        <strain evidence="7 11">BC-19</strain>
    </source>
</reference>
<evidence type="ECO:0000313" key="5">
    <source>
        <dbReference type="EMBL" id="KEA61611.1"/>
    </source>
</evidence>
<accession>A0A071MYN3</accession>
<dbReference type="GeneID" id="99784294"/>
<dbReference type="Gene3D" id="3.40.50.2300">
    <property type="match status" value="1"/>
</dbReference>
<dbReference type="InterPro" id="IPR050595">
    <property type="entry name" value="Bact_response_regulator"/>
</dbReference>
<evidence type="ECO:0000313" key="4">
    <source>
        <dbReference type="EMBL" id="AZQ54187.1"/>
    </source>
</evidence>
<dbReference type="PANTHER" id="PTHR44591">
    <property type="entry name" value="STRESS RESPONSE REGULATOR PROTEIN 1"/>
    <property type="match status" value="1"/>
</dbReference>
<evidence type="ECO:0000313" key="10">
    <source>
        <dbReference type="Proteomes" id="UP000188543"/>
    </source>
</evidence>
<protein>
    <submittedName>
        <fullName evidence="5">Chemotaxis protein CheY</fullName>
    </submittedName>
    <submittedName>
        <fullName evidence="4">Response regulator</fullName>
    </submittedName>
</protein>
<dbReference type="RefSeq" id="WP_006486240.1">
    <property type="nucleotide sequence ID" value="NZ_CADETK010000003.1"/>
</dbReference>
<reference evidence="4 13" key="8">
    <citation type="submission" date="2018-12" db="EMBL/GenBank/DDBJ databases">
        <title>Cadmium resistance mechanism in endophytic bacteria Burkholderia cenocepacia YG-3.</title>
        <authorList>
            <person name="Zhang X."/>
            <person name="Wang X."/>
            <person name="Zhu Y."/>
        </authorList>
    </citation>
    <scope>NUCLEOTIDE SEQUENCE [LARGE SCALE GENOMIC DNA]</scope>
    <source>
        <strain evidence="4 13">YG-3</strain>
    </source>
</reference>
<reference evidence="8 10" key="3">
    <citation type="submission" date="2016-08" db="EMBL/GenBank/DDBJ databases">
        <authorList>
            <person name="Seilhamer J.J."/>
        </authorList>
    </citation>
    <scope>NUCLEOTIDE SEQUENCE [LARGE SCALE GENOMIC DNA]</scope>
    <source>
        <strain evidence="8 10">VC14762</strain>
    </source>
</reference>
<feature type="domain" description="Response regulatory" evidence="3">
    <location>
        <begin position="3"/>
        <end position="120"/>
    </location>
</feature>
<dbReference type="OMA" id="TQRMGFI"/>
<keyword evidence="1 2" id="KW-0597">Phosphoprotein</keyword>
<evidence type="ECO:0000313" key="11">
    <source>
        <dbReference type="Proteomes" id="UP000191686"/>
    </source>
</evidence>
<dbReference type="EMBL" id="RKIO01000004">
    <property type="protein sequence ID" value="RSC03501.1"/>
    <property type="molecule type" value="Genomic_DNA"/>
</dbReference>
<evidence type="ECO:0000313" key="8">
    <source>
        <dbReference type="EMBL" id="ONU86529.1"/>
    </source>
</evidence>
<evidence type="ECO:0000313" key="6">
    <source>
        <dbReference type="EMBL" id="MCA8377318.1"/>
    </source>
</evidence>
<dbReference type="EMBL" id="JYMX02000003">
    <property type="protein sequence ID" value="MCW3710914.1"/>
    <property type="molecule type" value="Genomic_DNA"/>
</dbReference>
<evidence type="ECO:0000313" key="9">
    <source>
        <dbReference type="EMBL" id="RSC03501.1"/>
    </source>
</evidence>
<proteinExistence type="predicted"/>
<reference evidence="5" key="1">
    <citation type="submission" date="2014-04" db="EMBL/GenBank/DDBJ databases">
        <title>In planta biocontrol of soil-borne Fusarium wilt of banana through a plant endophytic bacterium, Burkholderia cenocepacia 869T2.</title>
        <authorList>
            <person name="Ho Y.-N."/>
            <person name="Chiang H.-M."/>
            <person name="Chao C.-P."/>
            <person name="Su C.-C."/>
            <person name="Hsu H.-F."/>
            <person name="Guo C.-T."/>
            <person name="Hsieh J.-L."/>
            <person name="Huang C.-C."/>
        </authorList>
    </citation>
    <scope>NUCLEOTIDE SEQUENCE [LARGE SCALE GENOMIC DNA]</scope>
    <source>
        <strain evidence="5">869T2</strain>
    </source>
</reference>
<evidence type="ECO:0000313" key="12">
    <source>
        <dbReference type="Proteomes" id="UP000272140"/>
    </source>
</evidence>
<dbReference type="SMART" id="SM00448">
    <property type="entry name" value="REC"/>
    <property type="match status" value="1"/>
</dbReference>
<dbReference type="EMBL" id="JJOA01000001">
    <property type="protein sequence ID" value="KEA61611.1"/>
    <property type="molecule type" value="Genomic_DNA"/>
</dbReference>
<reference evidence="6" key="10">
    <citation type="submission" date="2023-08" db="EMBL/GenBank/DDBJ databases">
        <title>A collection of bacterial strains from the Burkholderia cepacia Research Laboratory and Repository.</title>
        <authorList>
            <person name="Lipuma J."/>
            <person name="Spilker T."/>
        </authorList>
    </citation>
    <scope>NUCLEOTIDE SEQUENCE</scope>
    <source>
        <strain evidence="6">AU0862</strain>
    </source>
</reference>
<dbReference type="OrthoDB" id="9801101at2"/>
<gene>
    <name evidence="8" type="ORF">A8E72_13840</name>
    <name evidence="4" type="ORF">D5R55_24890</name>
    <name evidence="5" type="ORF">DT99_02125</name>
    <name evidence="9" type="ORF">EGT41_29725</name>
    <name evidence="6" type="ORF">LGN22_00330</name>
    <name evidence="7" type="ORF">UE95_006400</name>
</gene>
<dbReference type="Proteomes" id="UP000272140">
    <property type="component" value="Unassembled WGS sequence"/>
</dbReference>
<dbReference type="EMBL" id="MUTJ01000044">
    <property type="protein sequence ID" value="ONU86529.1"/>
    <property type="molecule type" value="Genomic_DNA"/>
</dbReference>
<dbReference type="PANTHER" id="PTHR44591:SF25">
    <property type="entry name" value="CHEMOTAXIS TWO-COMPONENT RESPONSE REGULATOR"/>
    <property type="match status" value="1"/>
</dbReference>
<reference evidence="9" key="7">
    <citation type="submission" date="2018-11" db="EMBL/GenBank/DDBJ databases">
        <title>FDA dAtabase for Regulatory Grade micrObial Sequences (FDA-ARGOS): Supporting development and validation of Infectious Disease Dx tests.</title>
        <authorList>
            <person name="Plongla R."/>
            <person name="Gilligan P."/>
            <person name="Tallon L.J."/>
            <person name="Sadzewicz L."/>
            <person name="Zhao X."/>
            <person name="Vavikolanu K."/>
            <person name="Mehta A."/>
            <person name="Aluvathingal J."/>
            <person name="Nadendla S."/>
            <person name="Geyer C."/>
            <person name="Nandy P."/>
            <person name="Yan Y."/>
            <person name="Sichtig H."/>
        </authorList>
    </citation>
    <scope>NUCLEOTIDE SEQUENCE</scope>
    <source>
        <strain evidence="9">FDAARGOS_544</strain>
    </source>
</reference>
<dbReference type="EMBL" id="JAIZTC010000001">
    <property type="protein sequence ID" value="MCA8377318.1"/>
    <property type="molecule type" value="Genomic_DNA"/>
</dbReference>
<reference evidence="12" key="6">
    <citation type="submission" date="2018-11" db="EMBL/GenBank/DDBJ databases">
        <title>FDA dAtabase for Regulatory Grade micrObial Sequences (FDA-ARGOS): Supporting development and validation of Infectious Disease Dx tests.</title>
        <authorList>
            <person name="Goldberg B."/>
            <person name="Campos J."/>
            <person name="Tallon L."/>
            <person name="Sadzewicz L."/>
            <person name="Zhao X."/>
            <person name="Vavikolanu K."/>
            <person name="Mehta A."/>
            <person name="Aluvathingal J."/>
            <person name="Nadendla S."/>
            <person name="Geyer C."/>
            <person name="Nandy P."/>
            <person name="Yan Y."/>
            <person name="Sichtig H."/>
        </authorList>
    </citation>
    <scope>NUCLEOTIDE SEQUENCE [LARGE SCALE GENOMIC DNA]</scope>
    <source>
        <strain evidence="12">FDAARGOS_544</strain>
    </source>
</reference>
<dbReference type="SUPFAM" id="SSF52172">
    <property type="entry name" value="CheY-like"/>
    <property type="match status" value="1"/>
</dbReference>
<dbReference type="InterPro" id="IPR001789">
    <property type="entry name" value="Sig_transdc_resp-reg_receiver"/>
</dbReference>
<evidence type="ECO:0000256" key="2">
    <source>
        <dbReference type="PROSITE-ProRule" id="PRU00169"/>
    </source>
</evidence>
<dbReference type="PATRIC" id="fig|95486.63.peg.5742"/>
<dbReference type="Proteomes" id="UP000191686">
    <property type="component" value="Unassembled WGS sequence"/>
</dbReference>
<dbReference type="EMBL" id="CP034547">
    <property type="protein sequence ID" value="AZQ54187.1"/>
    <property type="molecule type" value="Genomic_DNA"/>
</dbReference>
<dbReference type="Proteomes" id="UP001199070">
    <property type="component" value="Unassembled WGS sequence"/>
</dbReference>
<reference evidence="7" key="2">
    <citation type="submission" date="2015-02" db="EMBL/GenBank/DDBJ databases">
        <authorList>
            <person name="Patil P.P."/>
            <person name="Midha S."/>
            <person name="Mali S."/>
            <person name="Gautam V."/>
            <person name="Dash L."/>
            <person name="Kumar S."/>
            <person name="Shastri J."/>
            <person name="Singhal L."/>
            <person name="Patil P.B."/>
        </authorList>
    </citation>
    <scope>NUCLEOTIDE SEQUENCE</scope>
    <source>
        <strain evidence="7">BC-19</strain>
    </source>
</reference>
<evidence type="ECO:0000259" key="3">
    <source>
        <dbReference type="PROSITE" id="PS50110"/>
    </source>
</evidence>
<reference evidence="7" key="9">
    <citation type="submission" date="2021-09" db="EMBL/GenBank/DDBJ databases">
        <authorList>
            <person name="Saroha T."/>
            <person name="Patil P."/>
            <person name="Gautam D.V."/>
            <person name="Patil D.P.B."/>
        </authorList>
    </citation>
    <scope>NUCLEOTIDE SEQUENCE</scope>
    <source>
        <strain evidence="7">BC-19</strain>
    </source>
</reference>
<dbReference type="Proteomes" id="UP000277191">
    <property type="component" value="Chromosome 3"/>
</dbReference>
<dbReference type="Pfam" id="PF00072">
    <property type="entry name" value="Response_reg"/>
    <property type="match status" value="1"/>
</dbReference>
<evidence type="ECO:0000256" key="1">
    <source>
        <dbReference type="ARBA" id="ARBA00022553"/>
    </source>
</evidence>
<name>A0A071MYN3_9BURK</name>
<dbReference type="Proteomes" id="UP000188543">
    <property type="component" value="Unassembled WGS sequence"/>
</dbReference>
<evidence type="ECO:0000313" key="13">
    <source>
        <dbReference type="Proteomes" id="UP000277191"/>
    </source>
</evidence>
<dbReference type="PROSITE" id="PS50110">
    <property type="entry name" value="RESPONSE_REGULATORY"/>
    <property type="match status" value="1"/>
</dbReference>
<feature type="modified residue" description="4-aspartylphosphate" evidence="2">
    <location>
        <position position="53"/>
    </location>
</feature>
<dbReference type="GO" id="GO:0000160">
    <property type="term" value="P:phosphorelay signal transduction system"/>
    <property type="evidence" value="ECO:0007669"/>
    <property type="project" value="InterPro"/>
</dbReference>
<sequence length="121" mass="12687">MAKILVVDDSGTVRDEVAGFLRNHGLDVATAVDGKDGLAKLKATPGVRLVISDVNMPNMDGLTMVEKIRGELANTAVNVVMLTTESSPAMKERGKAAGVKGWIVKPFKGDAVLDALKKLAG</sequence>
<dbReference type="AlphaFoldDB" id="A0A071MYN3"/>
<reference evidence="7 11" key="4">
    <citation type="journal article" date="2017" name="Front. Microbiol.">
        <title>Genomics reveals a unique clone of Burkholderia cenocepacia harbouring an actively excising novel genomic island.</title>
        <authorList>
            <person name="Patil P."/>
            <person name="Mali S."/>
            <person name="Midha S."/>
            <person name="Gautam V."/>
            <person name="Dash L."/>
            <person name="Kumar S."/>
            <person name="Shastri J."/>
            <person name="Singhal L."/>
            <person name="Patil P.B."/>
        </authorList>
    </citation>
    <scope>NUCLEOTIDE SEQUENCE [LARGE SCALE GENOMIC DNA]</scope>
    <source>
        <strain evidence="7 11">BC-19</strain>
    </source>
</reference>